<sequence>MNLDTLDKFYLKIVNSRFISSDTFKPLRLLCTASSFRHLVVLGSFFGACFWRLSFVSFAAGALLNPQPRSHASGESSPSYSSI</sequence>
<keyword evidence="2" id="KW-1185">Reference proteome</keyword>
<organism evidence="1 2">
    <name type="scientific">Clitoria ternatea</name>
    <name type="common">Butterfly pea</name>
    <dbReference type="NCBI Taxonomy" id="43366"/>
    <lineage>
        <taxon>Eukaryota</taxon>
        <taxon>Viridiplantae</taxon>
        <taxon>Streptophyta</taxon>
        <taxon>Embryophyta</taxon>
        <taxon>Tracheophyta</taxon>
        <taxon>Spermatophyta</taxon>
        <taxon>Magnoliopsida</taxon>
        <taxon>eudicotyledons</taxon>
        <taxon>Gunneridae</taxon>
        <taxon>Pentapetalae</taxon>
        <taxon>rosids</taxon>
        <taxon>fabids</taxon>
        <taxon>Fabales</taxon>
        <taxon>Fabaceae</taxon>
        <taxon>Papilionoideae</taxon>
        <taxon>50 kb inversion clade</taxon>
        <taxon>NPAAA clade</taxon>
        <taxon>indigoferoid/millettioid clade</taxon>
        <taxon>Phaseoleae</taxon>
        <taxon>Clitoria</taxon>
    </lineage>
</organism>
<protein>
    <submittedName>
        <fullName evidence="1">Uncharacterized protein</fullName>
    </submittedName>
</protein>
<accession>A0AAN9K460</accession>
<dbReference type="Proteomes" id="UP001359559">
    <property type="component" value="Unassembled WGS sequence"/>
</dbReference>
<evidence type="ECO:0000313" key="1">
    <source>
        <dbReference type="EMBL" id="KAK7309611.1"/>
    </source>
</evidence>
<name>A0AAN9K460_CLITE</name>
<proteinExistence type="predicted"/>
<reference evidence="1 2" key="1">
    <citation type="submission" date="2024-01" db="EMBL/GenBank/DDBJ databases">
        <title>The genomes of 5 underutilized Papilionoideae crops provide insights into root nodulation and disease resistance.</title>
        <authorList>
            <person name="Yuan L."/>
        </authorList>
    </citation>
    <scope>NUCLEOTIDE SEQUENCE [LARGE SCALE GENOMIC DNA]</scope>
    <source>
        <strain evidence="1">LY-2023</strain>
        <tissue evidence="1">Leaf</tissue>
    </source>
</reference>
<dbReference type="AlphaFoldDB" id="A0AAN9K460"/>
<gene>
    <name evidence="1" type="ORF">RJT34_06480</name>
</gene>
<comment type="caution">
    <text evidence="1">The sequence shown here is derived from an EMBL/GenBank/DDBJ whole genome shotgun (WGS) entry which is preliminary data.</text>
</comment>
<dbReference type="EMBL" id="JAYKXN010000002">
    <property type="protein sequence ID" value="KAK7309611.1"/>
    <property type="molecule type" value="Genomic_DNA"/>
</dbReference>
<evidence type="ECO:0000313" key="2">
    <source>
        <dbReference type="Proteomes" id="UP001359559"/>
    </source>
</evidence>